<evidence type="ECO:0000256" key="2">
    <source>
        <dbReference type="ARBA" id="ARBA00022737"/>
    </source>
</evidence>
<gene>
    <name evidence="5" type="ORF">GBAR_LOCUS3676</name>
</gene>
<reference evidence="5" key="1">
    <citation type="submission" date="2023-03" db="EMBL/GenBank/DDBJ databases">
        <authorList>
            <person name="Steffen K."/>
            <person name="Cardenas P."/>
        </authorList>
    </citation>
    <scope>NUCLEOTIDE SEQUENCE</scope>
</reference>
<dbReference type="PRINTS" id="PR00962">
    <property type="entry name" value="LETHAL2GIANT"/>
</dbReference>
<accession>A0AA35W562</accession>
<dbReference type="GO" id="GO:0005886">
    <property type="term" value="C:plasma membrane"/>
    <property type="evidence" value="ECO:0007669"/>
    <property type="project" value="TreeGrafter"/>
</dbReference>
<feature type="region of interest" description="Disordered" evidence="3">
    <location>
        <begin position="266"/>
        <end position="350"/>
    </location>
</feature>
<feature type="compositionally biased region" description="Pro residues" evidence="3">
    <location>
        <begin position="283"/>
        <end position="295"/>
    </location>
</feature>
<evidence type="ECO:0000259" key="4">
    <source>
        <dbReference type="Pfam" id="PF08366"/>
    </source>
</evidence>
<dbReference type="GO" id="GO:0019905">
    <property type="term" value="F:syntaxin binding"/>
    <property type="evidence" value="ECO:0007669"/>
    <property type="project" value="TreeGrafter"/>
</dbReference>
<dbReference type="GO" id="GO:0005096">
    <property type="term" value="F:GTPase activator activity"/>
    <property type="evidence" value="ECO:0007669"/>
    <property type="project" value="TreeGrafter"/>
</dbReference>
<dbReference type="InterPro" id="IPR000664">
    <property type="entry name" value="Lethal2_giant"/>
</dbReference>
<organism evidence="5 6">
    <name type="scientific">Geodia barretti</name>
    <name type="common">Barrett's horny sponge</name>
    <dbReference type="NCBI Taxonomy" id="519541"/>
    <lineage>
        <taxon>Eukaryota</taxon>
        <taxon>Metazoa</taxon>
        <taxon>Porifera</taxon>
        <taxon>Demospongiae</taxon>
        <taxon>Heteroscleromorpha</taxon>
        <taxon>Tetractinellida</taxon>
        <taxon>Astrophorina</taxon>
        <taxon>Geodiidae</taxon>
        <taxon>Geodia</taxon>
    </lineage>
</organism>
<dbReference type="PANTHER" id="PTHR10241:SF25">
    <property type="entry name" value="TOMOSYN, ISOFORM C"/>
    <property type="match status" value="1"/>
</dbReference>
<sequence>PHSPTTSLPPFLSLTSRVLFSFLLSPSLSYHLHFRHSSLSPLVFSFPFSFLPHSPTTFSLYNIPSYSIEYFFIRPLYLPLSDPWIICSGGYPEESHSCPKTITVRHGKSITLLSTNSTIIDFISLPSTPFAMDPQKPLALVILTKDDLVVHDLQTENFPLFSLPHALDIHIPPVSCLEFYGNCPEELVASLHSVKSKMLHNFNSSRLWPVMGGKWGHESPYLPTDLVLTGHTDGSVRLWYCSSVIFQPFFTLPTTPFFKYNYTLSPSTPTRRPPQRNAEDLLPLPPPLPNHPRPSLPSTTQRRHTETGFPLLVLLLPRPSRKRRPRHGYMLSTVKTEEANRGRSPDNSVM</sequence>
<feature type="domain" description="Lethal giant larvae homologue 2" evidence="4">
    <location>
        <begin position="82"/>
        <end position="159"/>
    </location>
</feature>
<dbReference type="GO" id="GO:0006893">
    <property type="term" value="P:Golgi to plasma membrane transport"/>
    <property type="evidence" value="ECO:0007669"/>
    <property type="project" value="TreeGrafter"/>
</dbReference>
<protein>
    <submittedName>
        <fullName evidence="5">Syntaxin-binding protein 5</fullName>
    </submittedName>
</protein>
<feature type="compositionally biased region" description="Basic and acidic residues" evidence="3">
    <location>
        <begin position="335"/>
        <end position="344"/>
    </location>
</feature>
<dbReference type="PANTHER" id="PTHR10241">
    <property type="entry name" value="LETHAL 2 GIANT LARVAE PROTEIN"/>
    <property type="match status" value="1"/>
</dbReference>
<feature type="non-terminal residue" evidence="5">
    <location>
        <position position="1"/>
    </location>
</feature>
<dbReference type="AlphaFoldDB" id="A0AA35W562"/>
<evidence type="ECO:0000313" key="6">
    <source>
        <dbReference type="Proteomes" id="UP001174909"/>
    </source>
</evidence>
<keyword evidence="6" id="KW-1185">Reference proteome</keyword>
<dbReference type="GO" id="GO:0045159">
    <property type="term" value="F:myosin II binding"/>
    <property type="evidence" value="ECO:0007669"/>
    <property type="project" value="TreeGrafter"/>
</dbReference>
<dbReference type="GO" id="GO:0006887">
    <property type="term" value="P:exocytosis"/>
    <property type="evidence" value="ECO:0007669"/>
    <property type="project" value="TreeGrafter"/>
</dbReference>
<dbReference type="EMBL" id="CASHTH010000523">
    <property type="protein sequence ID" value="CAI8003570.1"/>
    <property type="molecule type" value="Genomic_DNA"/>
</dbReference>
<dbReference type="GO" id="GO:0031201">
    <property type="term" value="C:SNARE complex"/>
    <property type="evidence" value="ECO:0007669"/>
    <property type="project" value="TreeGrafter"/>
</dbReference>
<evidence type="ECO:0000256" key="1">
    <source>
        <dbReference type="ARBA" id="ARBA00022574"/>
    </source>
</evidence>
<name>A0AA35W562_GEOBA</name>
<proteinExistence type="predicted"/>
<evidence type="ECO:0000256" key="3">
    <source>
        <dbReference type="SAM" id="MobiDB-lite"/>
    </source>
</evidence>
<comment type="caution">
    <text evidence="5">The sequence shown here is derived from an EMBL/GenBank/DDBJ whole genome shotgun (WGS) entry which is preliminary data.</text>
</comment>
<dbReference type="InterPro" id="IPR013577">
    <property type="entry name" value="LLGL2"/>
</dbReference>
<dbReference type="Pfam" id="PF08366">
    <property type="entry name" value="LLGL"/>
    <property type="match status" value="1"/>
</dbReference>
<dbReference type="Proteomes" id="UP001174909">
    <property type="component" value="Unassembled WGS sequence"/>
</dbReference>
<evidence type="ECO:0000313" key="5">
    <source>
        <dbReference type="EMBL" id="CAI8003570.1"/>
    </source>
</evidence>
<keyword evidence="2" id="KW-0677">Repeat</keyword>
<keyword evidence="1" id="KW-0853">WD repeat</keyword>